<feature type="region of interest" description="Disordered" evidence="1">
    <location>
        <begin position="30"/>
        <end position="61"/>
    </location>
</feature>
<dbReference type="RefSeq" id="XP_043178562.1">
    <property type="nucleotide sequence ID" value="XM_043323066.1"/>
</dbReference>
<dbReference type="KEGG" id="rsx:RhiXN_03249"/>
<dbReference type="AlphaFoldDB" id="A0A8H8NRS4"/>
<dbReference type="Proteomes" id="UP000650533">
    <property type="component" value="Chromosome 3"/>
</dbReference>
<sequence>MSIPKHNVPCFAPPVNYRYKIDPNVAWVRSAPSPPPPPPSPPSAPIATGQSSPPLTDSPSVTPWGTPVPLWRANDRVLVQLHPPSGEWYHATVVEVLVPIEVDNLSEEEVNKIPPSRLARILCRYTVKLIEPGNLAPFWTEIEERFLVPACLEGALIDNVVKFEMNERVLVRFSNGEKAYTHEGYISYVFGDKIIRDKHMWHVVPRLYQVYIDELATSGCWTAESIIKVGSQSPEEANILPAPLLIVPSQDYETWLMEQS</sequence>
<organism evidence="2 3">
    <name type="scientific">Rhizoctonia solani</name>
    <dbReference type="NCBI Taxonomy" id="456999"/>
    <lineage>
        <taxon>Eukaryota</taxon>
        <taxon>Fungi</taxon>
        <taxon>Dikarya</taxon>
        <taxon>Basidiomycota</taxon>
        <taxon>Agaricomycotina</taxon>
        <taxon>Agaricomycetes</taxon>
        <taxon>Cantharellales</taxon>
        <taxon>Ceratobasidiaceae</taxon>
        <taxon>Rhizoctonia</taxon>
    </lineage>
</organism>
<name>A0A8H8NRS4_9AGAM</name>
<accession>A0A8H8NRS4</accession>
<feature type="compositionally biased region" description="Polar residues" evidence="1">
    <location>
        <begin position="48"/>
        <end position="61"/>
    </location>
</feature>
<feature type="compositionally biased region" description="Pro residues" evidence="1">
    <location>
        <begin position="32"/>
        <end position="44"/>
    </location>
</feature>
<evidence type="ECO:0000256" key="1">
    <source>
        <dbReference type="SAM" id="MobiDB-lite"/>
    </source>
</evidence>
<evidence type="ECO:0000313" key="2">
    <source>
        <dbReference type="EMBL" id="QRW18325.1"/>
    </source>
</evidence>
<proteinExistence type="predicted"/>
<protein>
    <submittedName>
        <fullName evidence="2">Uncharacterized protein</fullName>
    </submittedName>
</protein>
<gene>
    <name evidence="2" type="ORF">RhiXN_03249</name>
</gene>
<reference evidence="2" key="1">
    <citation type="submission" date="2020-05" db="EMBL/GenBank/DDBJ databases">
        <title>Evolutionary and genomic comparisons of hybrid uninucleate and nonhybrid Rhizoctonia fungi.</title>
        <authorList>
            <person name="Li C."/>
            <person name="Chen X."/>
        </authorList>
    </citation>
    <scope>NUCLEOTIDE SEQUENCE</scope>
    <source>
        <strain evidence="2">AG-1 IA</strain>
    </source>
</reference>
<dbReference type="EMBL" id="CP059660">
    <property type="protein sequence ID" value="QRW18325.1"/>
    <property type="molecule type" value="Genomic_DNA"/>
</dbReference>
<evidence type="ECO:0000313" key="3">
    <source>
        <dbReference type="Proteomes" id="UP000650533"/>
    </source>
</evidence>
<dbReference type="GeneID" id="67025529"/>